<accession>A0AB39VSH4</accession>
<evidence type="ECO:0000256" key="1">
    <source>
        <dbReference type="SAM" id="SignalP"/>
    </source>
</evidence>
<dbReference type="AlphaFoldDB" id="A0AB39VSH4"/>
<name>A0AB39VSH4_9GAMM</name>
<gene>
    <name evidence="2" type="ORF">AB3G37_00910</name>
</gene>
<organism evidence="2">
    <name type="scientific">Rouxiella sp. WC2420</name>
    <dbReference type="NCBI Taxonomy" id="3234145"/>
    <lineage>
        <taxon>Bacteria</taxon>
        <taxon>Pseudomonadati</taxon>
        <taxon>Pseudomonadota</taxon>
        <taxon>Gammaproteobacteria</taxon>
        <taxon>Enterobacterales</taxon>
        <taxon>Yersiniaceae</taxon>
        <taxon>Rouxiella</taxon>
    </lineage>
</organism>
<dbReference type="RefSeq" id="WP_369789430.1">
    <property type="nucleotide sequence ID" value="NZ_CP165628.1"/>
</dbReference>
<proteinExistence type="predicted"/>
<evidence type="ECO:0000313" key="2">
    <source>
        <dbReference type="EMBL" id="XDU72723.1"/>
    </source>
</evidence>
<feature type="signal peptide" evidence="1">
    <location>
        <begin position="1"/>
        <end position="33"/>
    </location>
</feature>
<reference evidence="2" key="1">
    <citation type="submission" date="2024-07" db="EMBL/GenBank/DDBJ databases">
        <authorList>
            <person name="Biller S.J."/>
        </authorList>
    </citation>
    <scope>NUCLEOTIDE SEQUENCE</scope>
    <source>
        <strain evidence="2">WC2420</strain>
    </source>
</reference>
<keyword evidence="1" id="KW-0732">Signal</keyword>
<sequence>MIIKKKIIKNLKHLIKLTLMSLALLGICSPAIATPTHDIQQSALNNDMTIPHGVETPNMPRVVTFQMHAEVVNAGSDPNFQESFTRLKNCIKLKNANIVWVNENFNTDRISDFSQFVSIPLNRTIHF</sequence>
<dbReference type="EMBL" id="CP165628">
    <property type="protein sequence ID" value="XDU72723.1"/>
    <property type="molecule type" value="Genomic_DNA"/>
</dbReference>
<protein>
    <submittedName>
        <fullName evidence="2">Uncharacterized protein</fullName>
    </submittedName>
</protein>
<feature type="chain" id="PRO_5044325257" evidence="1">
    <location>
        <begin position="34"/>
        <end position="127"/>
    </location>
</feature>